<protein>
    <submittedName>
        <fullName evidence="1">Uncharacterized protein</fullName>
    </submittedName>
</protein>
<dbReference type="EMBL" id="JBBPBN010000002">
    <property type="protein sequence ID" value="KAK9044981.1"/>
    <property type="molecule type" value="Genomic_DNA"/>
</dbReference>
<keyword evidence="2" id="KW-1185">Reference proteome</keyword>
<sequence length="118" mass="13488">MASSLAQGDALEKLEYLSFVSKVSSELKSHIGFADKVLGQPANFSLCSPVIADFNISTKDQQKWWKRTQFIDPFIFLNPHPFLNLPCVITLSPFPQIHNHHTRVEITGFLKNLEKFWV</sequence>
<accession>A0ABR2U5G4</accession>
<proteinExistence type="predicted"/>
<name>A0ABR2U5G4_9ROSI</name>
<dbReference type="Proteomes" id="UP001396334">
    <property type="component" value="Unassembled WGS sequence"/>
</dbReference>
<reference evidence="1 2" key="1">
    <citation type="journal article" date="2024" name="G3 (Bethesda)">
        <title>Genome assembly of Hibiscus sabdariffa L. provides insights into metabolisms of medicinal natural products.</title>
        <authorList>
            <person name="Kim T."/>
        </authorList>
    </citation>
    <scope>NUCLEOTIDE SEQUENCE [LARGE SCALE GENOMIC DNA]</scope>
    <source>
        <strain evidence="1">TK-2024</strain>
        <tissue evidence="1">Old leaves</tissue>
    </source>
</reference>
<gene>
    <name evidence="1" type="ORF">V6N11_058871</name>
</gene>
<organism evidence="1 2">
    <name type="scientific">Hibiscus sabdariffa</name>
    <name type="common">roselle</name>
    <dbReference type="NCBI Taxonomy" id="183260"/>
    <lineage>
        <taxon>Eukaryota</taxon>
        <taxon>Viridiplantae</taxon>
        <taxon>Streptophyta</taxon>
        <taxon>Embryophyta</taxon>
        <taxon>Tracheophyta</taxon>
        <taxon>Spermatophyta</taxon>
        <taxon>Magnoliopsida</taxon>
        <taxon>eudicotyledons</taxon>
        <taxon>Gunneridae</taxon>
        <taxon>Pentapetalae</taxon>
        <taxon>rosids</taxon>
        <taxon>malvids</taxon>
        <taxon>Malvales</taxon>
        <taxon>Malvaceae</taxon>
        <taxon>Malvoideae</taxon>
        <taxon>Hibiscus</taxon>
    </lineage>
</organism>
<evidence type="ECO:0000313" key="1">
    <source>
        <dbReference type="EMBL" id="KAK9044981.1"/>
    </source>
</evidence>
<evidence type="ECO:0000313" key="2">
    <source>
        <dbReference type="Proteomes" id="UP001396334"/>
    </source>
</evidence>
<comment type="caution">
    <text evidence="1">The sequence shown here is derived from an EMBL/GenBank/DDBJ whole genome shotgun (WGS) entry which is preliminary data.</text>
</comment>